<gene>
    <name evidence="5" type="ORF">SAMN05216571_102366</name>
</gene>
<dbReference type="SMART" id="SM00479">
    <property type="entry name" value="EXOIII"/>
    <property type="match status" value="1"/>
</dbReference>
<dbReference type="GO" id="GO:0006259">
    <property type="term" value="P:DNA metabolic process"/>
    <property type="evidence" value="ECO:0007669"/>
    <property type="project" value="UniProtKB-ARBA"/>
</dbReference>
<dbReference type="STRING" id="284577.SAMN05216571_102366"/>
<keyword evidence="1" id="KW-0540">Nuclease</keyword>
<dbReference type="CDD" id="cd06127">
    <property type="entry name" value="DEDDh"/>
    <property type="match status" value="1"/>
</dbReference>
<dbReference type="GO" id="GO:0008408">
    <property type="term" value="F:3'-5' exonuclease activity"/>
    <property type="evidence" value="ECO:0007669"/>
    <property type="project" value="TreeGrafter"/>
</dbReference>
<feature type="domain" description="Exonuclease" evidence="4">
    <location>
        <begin position="56"/>
        <end position="237"/>
    </location>
</feature>
<name>A0A1G7PJV9_9GAMM</name>
<keyword evidence="2" id="KW-0378">Hydrolase</keyword>
<evidence type="ECO:0000256" key="3">
    <source>
        <dbReference type="ARBA" id="ARBA00022839"/>
    </source>
</evidence>
<dbReference type="Pfam" id="PF00929">
    <property type="entry name" value="RNase_T"/>
    <property type="match status" value="1"/>
</dbReference>
<dbReference type="Gene3D" id="3.30.420.10">
    <property type="entry name" value="Ribonuclease H-like superfamily/Ribonuclease H"/>
    <property type="match status" value="1"/>
</dbReference>
<keyword evidence="6" id="KW-1185">Reference proteome</keyword>
<dbReference type="Proteomes" id="UP000198641">
    <property type="component" value="Unassembled WGS sequence"/>
</dbReference>
<dbReference type="AlphaFoldDB" id="A0A1G7PJV9"/>
<organism evidence="5 6">
    <name type="scientific">Onishia taeanensis</name>
    <dbReference type="NCBI Taxonomy" id="284577"/>
    <lineage>
        <taxon>Bacteria</taxon>
        <taxon>Pseudomonadati</taxon>
        <taxon>Pseudomonadota</taxon>
        <taxon>Gammaproteobacteria</taxon>
        <taxon>Oceanospirillales</taxon>
        <taxon>Halomonadaceae</taxon>
        <taxon>Onishia</taxon>
    </lineage>
</organism>
<dbReference type="PANTHER" id="PTHR30231">
    <property type="entry name" value="DNA POLYMERASE III SUBUNIT EPSILON"/>
    <property type="match status" value="1"/>
</dbReference>
<dbReference type="EMBL" id="FNCI01000002">
    <property type="protein sequence ID" value="SDF86521.1"/>
    <property type="molecule type" value="Genomic_DNA"/>
</dbReference>
<accession>A0A1G7PJV9</accession>
<sequence length="247" mass="28806">MSRRSMFKLPFRHAKADQHAWPEYLASRASQVSDPALQRFFAAYDLDPNMPIGQVPLVALDMETTGLESRRHSIVSIGLVPFTAQRIYLPKRRYWVVKPRRPLSKRSITFHRITHSEIAEAPDLDEILDELLEALAGRLVVVHYRHIERPFMDESVKSRRGESVRFPVIDTMSLEARLHRQSWWARFKRWMGRPPASIRLHDSRLRYGLPAYQGHHALVDALATAELFQAQLATHFDPETPLYQLWH</sequence>
<dbReference type="PANTHER" id="PTHR30231:SF4">
    <property type="entry name" value="PROTEIN NEN2"/>
    <property type="match status" value="1"/>
</dbReference>
<dbReference type="GO" id="GO:0005829">
    <property type="term" value="C:cytosol"/>
    <property type="evidence" value="ECO:0007669"/>
    <property type="project" value="TreeGrafter"/>
</dbReference>
<reference evidence="5 6" key="1">
    <citation type="submission" date="2016-10" db="EMBL/GenBank/DDBJ databases">
        <authorList>
            <person name="de Groot N.N."/>
        </authorList>
    </citation>
    <scope>NUCLEOTIDE SEQUENCE [LARGE SCALE GENOMIC DNA]</scope>
    <source>
        <strain evidence="5 6">BH539</strain>
    </source>
</reference>
<evidence type="ECO:0000313" key="6">
    <source>
        <dbReference type="Proteomes" id="UP000198641"/>
    </source>
</evidence>
<dbReference type="SUPFAM" id="SSF53098">
    <property type="entry name" value="Ribonuclease H-like"/>
    <property type="match status" value="1"/>
</dbReference>
<dbReference type="NCBIfam" id="NF006602">
    <property type="entry name" value="PRK09146.1"/>
    <property type="match status" value="1"/>
</dbReference>
<dbReference type="InterPro" id="IPR036397">
    <property type="entry name" value="RNaseH_sf"/>
</dbReference>
<proteinExistence type="predicted"/>
<dbReference type="InterPro" id="IPR013520">
    <property type="entry name" value="Ribonucl_H"/>
</dbReference>
<dbReference type="InterPro" id="IPR012337">
    <property type="entry name" value="RNaseH-like_sf"/>
</dbReference>
<evidence type="ECO:0000256" key="1">
    <source>
        <dbReference type="ARBA" id="ARBA00022722"/>
    </source>
</evidence>
<dbReference type="GO" id="GO:0003676">
    <property type="term" value="F:nucleic acid binding"/>
    <property type="evidence" value="ECO:0007669"/>
    <property type="project" value="InterPro"/>
</dbReference>
<evidence type="ECO:0000313" key="5">
    <source>
        <dbReference type="EMBL" id="SDF86521.1"/>
    </source>
</evidence>
<evidence type="ECO:0000256" key="2">
    <source>
        <dbReference type="ARBA" id="ARBA00022801"/>
    </source>
</evidence>
<protein>
    <submittedName>
        <fullName evidence="5">DNA polymerase-3 subunit epsilon</fullName>
    </submittedName>
</protein>
<keyword evidence="3" id="KW-0269">Exonuclease</keyword>
<evidence type="ECO:0000259" key="4">
    <source>
        <dbReference type="SMART" id="SM00479"/>
    </source>
</evidence>